<dbReference type="STRING" id="3694.U5GX57"/>
<dbReference type="SUPFAM" id="SSF56801">
    <property type="entry name" value="Acetyl-CoA synthetase-like"/>
    <property type="match status" value="1"/>
</dbReference>
<dbReference type="Gene3D" id="3.40.50.12780">
    <property type="entry name" value="N-terminal domain of ligase-like"/>
    <property type="match status" value="1"/>
</dbReference>
<dbReference type="EMBL" id="CM009290">
    <property type="protein sequence ID" value="PNT58025.1"/>
    <property type="molecule type" value="Genomic_DNA"/>
</dbReference>
<organism evidence="3 4">
    <name type="scientific">Populus trichocarpa</name>
    <name type="common">Western balsam poplar</name>
    <name type="synonym">Populus balsamifera subsp. trichocarpa</name>
    <dbReference type="NCBI Taxonomy" id="3694"/>
    <lineage>
        <taxon>Eukaryota</taxon>
        <taxon>Viridiplantae</taxon>
        <taxon>Streptophyta</taxon>
        <taxon>Embryophyta</taxon>
        <taxon>Tracheophyta</taxon>
        <taxon>Spermatophyta</taxon>
        <taxon>Magnoliopsida</taxon>
        <taxon>eudicotyledons</taxon>
        <taxon>Gunneridae</taxon>
        <taxon>Pentapetalae</taxon>
        <taxon>rosids</taxon>
        <taxon>fabids</taxon>
        <taxon>Malpighiales</taxon>
        <taxon>Salicaceae</taxon>
        <taxon>Saliceae</taxon>
        <taxon>Populus</taxon>
    </lineage>
</organism>
<dbReference type="InterPro" id="IPR000873">
    <property type="entry name" value="AMP-dep_synth/lig_dom"/>
</dbReference>
<name>U5GX57_POPTR</name>
<evidence type="ECO:0000259" key="2">
    <source>
        <dbReference type="Pfam" id="PF00501"/>
    </source>
</evidence>
<dbReference type="eggNOG" id="KOG1176">
    <property type="taxonomic scope" value="Eukaryota"/>
</dbReference>
<evidence type="ECO:0000313" key="3">
    <source>
        <dbReference type="EMBL" id="PNT58025.1"/>
    </source>
</evidence>
<evidence type="ECO:0000256" key="1">
    <source>
        <dbReference type="ARBA" id="ARBA00022598"/>
    </source>
</evidence>
<dbReference type="InParanoid" id="U5GX57"/>
<dbReference type="Proteomes" id="UP000006729">
    <property type="component" value="Chromosome 1"/>
</dbReference>
<accession>U5GX57</accession>
<dbReference type="PANTHER" id="PTHR24096">
    <property type="entry name" value="LONG-CHAIN-FATTY-ACID--COA LIGASE"/>
    <property type="match status" value="1"/>
</dbReference>
<keyword evidence="1" id="KW-0436">Ligase</keyword>
<dbReference type="PANTHER" id="PTHR24096:SF251">
    <property type="entry name" value="4-COUMARATE--COA LIGASE-LIKE 9"/>
    <property type="match status" value="1"/>
</dbReference>
<dbReference type="GO" id="GO:0016874">
    <property type="term" value="F:ligase activity"/>
    <property type="evidence" value="ECO:0007669"/>
    <property type="project" value="UniProtKB-KW"/>
</dbReference>
<sequence length="327" mass="36549">MDQTISPIDPKSGFNPITKIFHSMRPLLHLPLEDTHFTIAEYALSRQADSLWPDAIALINSATSHQLSYSDFTKQVKSLAFYLQNVTKLSKNDTMFILCPNSIQVPVLYFSLLSLGVIVSPANPINTESEILHQFTTCHKLPKLKHRTILMDSPEFDLILTMFPATTTAQLENKKVKFCQSDLATILYSLGTTGRVKGVMLTHRNLMTVVAGYAKLERQSPPVMLYTMPLFHVVGFFSIFKSVALSETVVVMERFELKKMLRGVEEFKITHVACAPPVVVAMAKSDLVDEYDIKSLEMVACGGAPLGKDVIKAFADKFPMVDLWQVS</sequence>
<dbReference type="HOGENOM" id="CLU_000022_59_2_1"/>
<proteinExistence type="predicted"/>
<keyword evidence="4" id="KW-1185">Reference proteome</keyword>
<gene>
    <name evidence="3" type="ORF">POPTR_001G334400</name>
</gene>
<dbReference type="InterPro" id="IPR042099">
    <property type="entry name" value="ANL_N_sf"/>
</dbReference>
<dbReference type="Pfam" id="PF00501">
    <property type="entry name" value="AMP-binding"/>
    <property type="match status" value="1"/>
</dbReference>
<protein>
    <recommendedName>
        <fullName evidence="2">AMP-dependent synthetase/ligase domain-containing protein</fullName>
    </recommendedName>
</protein>
<dbReference type="AlphaFoldDB" id="U5GX57"/>
<reference evidence="3 4" key="1">
    <citation type="journal article" date="2006" name="Science">
        <title>The genome of black cottonwood, Populus trichocarpa (Torr. &amp; Gray).</title>
        <authorList>
            <person name="Tuskan G.A."/>
            <person name="Difazio S."/>
            <person name="Jansson S."/>
            <person name="Bohlmann J."/>
            <person name="Grigoriev I."/>
            <person name="Hellsten U."/>
            <person name="Putnam N."/>
            <person name="Ralph S."/>
            <person name="Rombauts S."/>
            <person name="Salamov A."/>
            <person name="Schein J."/>
            <person name="Sterck L."/>
            <person name="Aerts A."/>
            <person name="Bhalerao R.R."/>
            <person name="Bhalerao R.P."/>
            <person name="Blaudez D."/>
            <person name="Boerjan W."/>
            <person name="Brun A."/>
            <person name="Brunner A."/>
            <person name="Busov V."/>
            <person name="Campbell M."/>
            <person name="Carlson J."/>
            <person name="Chalot M."/>
            <person name="Chapman J."/>
            <person name="Chen G.L."/>
            <person name="Cooper D."/>
            <person name="Coutinho P.M."/>
            <person name="Couturier J."/>
            <person name="Covert S."/>
            <person name="Cronk Q."/>
            <person name="Cunningham R."/>
            <person name="Davis J."/>
            <person name="Degroeve S."/>
            <person name="Dejardin A."/>
            <person name="Depamphilis C."/>
            <person name="Detter J."/>
            <person name="Dirks B."/>
            <person name="Dubchak I."/>
            <person name="Duplessis S."/>
            <person name="Ehlting J."/>
            <person name="Ellis B."/>
            <person name="Gendler K."/>
            <person name="Goodstein D."/>
            <person name="Gribskov M."/>
            <person name="Grimwood J."/>
            <person name="Groover A."/>
            <person name="Gunter L."/>
            <person name="Hamberger B."/>
            <person name="Heinze B."/>
            <person name="Helariutta Y."/>
            <person name="Henrissat B."/>
            <person name="Holligan D."/>
            <person name="Holt R."/>
            <person name="Huang W."/>
            <person name="Islam-Faridi N."/>
            <person name="Jones S."/>
            <person name="Jones-Rhoades M."/>
            <person name="Jorgensen R."/>
            <person name="Joshi C."/>
            <person name="Kangasjarvi J."/>
            <person name="Karlsson J."/>
            <person name="Kelleher C."/>
            <person name="Kirkpatrick R."/>
            <person name="Kirst M."/>
            <person name="Kohler A."/>
            <person name="Kalluri U."/>
            <person name="Larimer F."/>
            <person name="Leebens-Mack J."/>
            <person name="Leple J.C."/>
            <person name="Locascio P."/>
            <person name="Lou Y."/>
            <person name="Lucas S."/>
            <person name="Martin F."/>
            <person name="Montanini B."/>
            <person name="Napoli C."/>
            <person name="Nelson D.R."/>
            <person name="Nelson C."/>
            <person name="Nieminen K."/>
            <person name="Nilsson O."/>
            <person name="Pereda V."/>
            <person name="Peter G."/>
            <person name="Philippe R."/>
            <person name="Pilate G."/>
            <person name="Poliakov A."/>
            <person name="Razumovskaya J."/>
            <person name="Richardson P."/>
            <person name="Rinaldi C."/>
            <person name="Ritland K."/>
            <person name="Rouze P."/>
            <person name="Ryaboy D."/>
            <person name="Schmutz J."/>
            <person name="Schrader J."/>
            <person name="Segerman B."/>
            <person name="Shin H."/>
            <person name="Siddiqui A."/>
            <person name="Sterky F."/>
            <person name="Terry A."/>
            <person name="Tsai C.J."/>
            <person name="Uberbacher E."/>
            <person name="Unneberg P."/>
            <person name="Vahala J."/>
            <person name="Wall K."/>
            <person name="Wessler S."/>
            <person name="Yang G."/>
            <person name="Yin T."/>
            <person name="Douglas C."/>
            <person name="Marra M."/>
            <person name="Sandberg G."/>
            <person name="Van de Peer Y."/>
            <person name="Rokhsar D."/>
        </authorList>
    </citation>
    <scope>NUCLEOTIDE SEQUENCE [LARGE SCALE GENOMIC DNA]</scope>
    <source>
        <strain evidence="4">cv. Nisqually</strain>
    </source>
</reference>
<evidence type="ECO:0000313" key="4">
    <source>
        <dbReference type="Proteomes" id="UP000006729"/>
    </source>
</evidence>
<feature type="domain" description="AMP-dependent synthetase/ligase" evidence="2">
    <location>
        <begin position="50"/>
        <end position="321"/>
    </location>
</feature>